<proteinExistence type="predicted"/>
<dbReference type="InterPro" id="IPR013766">
    <property type="entry name" value="Thioredoxin_domain"/>
</dbReference>
<dbReference type="PANTHER" id="PTHR42852">
    <property type="entry name" value="THIOL:DISULFIDE INTERCHANGE PROTEIN DSBE"/>
    <property type="match status" value="1"/>
</dbReference>
<dbReference type="RefSeq" id="WP_107494064.1">
    <property type="nucleotide sequence ID" value="NZ_PZKC01000010.1"/>
</dbReference>
<gene>
    <name evidence="2" type="ORF">C8261_12535</name>
</gene>
<dbReference type="OrthoDB" id="9811352at2"/>
<evidence type="ECO:0000313" key="3">
    <source>
        <dbReference type="Proteomes" id="UP000241193"/>
    </source>
</evidence>
<dbReference type="AlphaFoldDB" id="A0A2T4IDI3"/>
<dbReference type="InterPro" id="IPR050553">
    <property type="entry name" value="Thioredoxin_ResA/DsbE_sf"/>
</dbReference>
<dbReference type="InterPro" id="IPR036249">
    <property type="entry name" value="Thioredoxin-like_sf"/>
</dbReference>
<feature type="domain" description="Thioredoxin" evidence="1">
    <location>
        <begin position="22"/>
        <end position="162"/>
    </location>
</feature>
<dbReference type="GO" id="GO:0016491">
    <property type="term" value="F:oxidoreductase activity"/>
    <property type="evidence" value="ECO:0007669"/>
    <property type="project" value="InterPro"/>
</dbReference>
<dbReference type="PROSITE" id="PS51352">
    <property type="entry name" value="THIOREDOXIN_2"/>
    <property type="match status" value="1"/>
</dbReference>
<accession>A0A2T4IDI3</accession>
<comment type="caution">
    <text evidence="2">The sequence shown here is derived from an EMBL/GenBank/DDBJ whole genome shotgun (WGS) entry which is preliminary data.</text>
</comment>
<dbReference type="Gene3D" id="3.40.30.10">
    <property type="entry name" value="Glutaredoxin"/>
    <property type="match status" value="1"/>
</dbReference>
<reference evidence="2 3" key="2">
    <citation type="submission" date="2018-04" db="EMBL/GenBank/DDBJ databases">
        <title>Thauera lacus sp. nov., isolated from an saline lake in Inner Mongolia, China.</title>
        <authorList>
            <person name="Liang Q.-Y."/>
        </authorList>
    </citation>
    <scope>NUCLEOTIDE SEQUENCE [LARGE SCALE GENOMIC DNA]</scope>
    <source>
        <strain evidence="2 3">D20</strain>
    </source>
</reference>
<name>A0A2T4IDI3_9RHOO</name>
<dbReference type="Proteomes" id="UP000241193">
    <property type="component" value="Unassembled WGS sequence"/>
</dbReference>
<dbReference type="Pfam" id="PF08534">
    <property type="entry name" value="Redoxin"/>
    <property type="match status" value="1"/>
</dbReference>
<dbReference type="PANTHER" id="PTHR42852:SF18">
    <property type="entry name" value="CHROMOSOME UNDETERMINED SCAFFOLD_47, WHOLE GENOME SHOTGUN SEQUENCE"/>
    <property type="match status" value="1"/>
</dbReference>
<dbReference type="InterPro" id="IPR013740">
    <property type="entry name" value="Redoxin"/>
</dbReference>
<keyword evidence="3" id="KW-1185">Reference proteome</keyword>
<evidence type="ECO:0000259" key="1">
    <source>
        <dbReference type="PROSITE" id="PS51352"/>
    </source>
</evidence>
<evidence type="ECO:0000313" key="2">
    <source>
        <dbReference type="EMBL" id="PTD95823.1"/>
    </source>
</evidence>
<reference evidence="2 3" key="1">
    <citation type="submission" date="2018-03" db="EMBL/GenBank/DDBJ databases">
        <authorList>
            <person name="Keele B.F."/>
        </authorList>
    </citation>
    <scope>NUCLEOTIDE SEQUENCE [LARGE SCALE GENOMIC DNA]</scope>
    <source>
        <strain evidence="2 3">D20</strain>
    </source>
</reference>
<sequence>MKVKIIAAIAVVVLGVAGFFVFTQKPAAPEVAFTTLQGETFRTADLRGQVVLVNFWATSCASCIKEMPMLAQTYEKFAARGYRTIAVAMDYDPPAQVQAYVERAGLPFTVALDRSGEVARAFDGVRLTPTTFLIDKRGQIVHKYLGEPDFARLHELLERLLAESV</sequence>
<dbReference type="CDD" id="cd02966">
    <property type="entry name" value="TlpA_like_family"/>
    <property type="match status" value="1"/>
</dbReference>
<protein>
    <recommendedName>
        <fullName evidence="1">Thioredoxin domain-containing protein</fullName>
    </recommendedName>
</protein>
<dbReference type="SUPFAM" id="SSF52833">
    <property type="entry name" value="Thioredoxin-like"/>
    <property type="match status" value="1"/>
</dbReference>
<organism evidence="2 3">
    <name type="scientific">Pseudothauera lacus</name>
    <dbReference type="NCBI Taxonomy" id="2136175"/>
    <lineage>
        <taxon>Bacteria</taxon>
        <taxon>Pseudomonadati</taxon>
        <taxon>Pseudomonadota</taxon>
        <taxon>Betaproteobacteria</taxon>
        <taxon>Rhodocyclales</taxon>
        <taxon>Zoogloeaceae</taxon>
        <taxon>Pseudothauera</taxon>
    </lineage>
</organism>
<dbReference type="EMBL" id="PZKC01000010">
    <property type="protein sequence ID" value="PTD95823.1"/>
    <property type="molecule type" value="Genomic_DNA"/>
</dbReference>